<evidence type="ECO:0000313" key="4">
    <source>
        <dbReference type="Proteomes" id="UP001153069"/>
    </source>
</evidence>
<comment type="caution">
    <text evidence="3">The sequence shown here is derived from an EMBL/GenBank/DDBJ whole genome shotgun (WGS) entry which is preliminary data.</text>
</comment>
<dbReference type="InterPro" id="IPR041664">
    <property type="entry name" value="AAA_16"/>
</dbReference>
<feature type="region of interest" description="Disordered" evidence="1">
    <location>
        <begin position="186"/>
        <end position="249"/>
    </location>
</feature>
<dbReference type="PANTHER" id="PTHR43642">
    <property type="entry name" value="HYBRID SIGNAL TRANSDUCTION HISTIDINE KINASE G"/>
    <property type="match status" value="1"/>
</dbReference>
<gene>
    <name evidence="3" type="ORF">SEMRO_509_G157120.1</name>
</gene>
<feature type="compositionally biased region" description="Polar residues" evidence="1">
    <location>
        <begin position="78"/>
        <end position="90"/>
    </location>
</feature>
<evidence type="ECO:0000259" key="2">
    <source>
        <dbReference type="Pfam" id="PF13191"/>
    </source>
</evidence>
<dbReference type="EMBL" id="CAICTM010000508">
    <property type="protein sequence ID" value="CAB9511924.1"/>
    <property type="molecule type" value="Genomic_DNA"/>
</dbReference>
<dbReference type="SUPFAM" id="SSF52540">
    <property type="entry name" value="P-loop containing nucleoside triphosphate hydrolases"/>
    <property type="match status" value="1"/>
</dbReference>
<evidence type="ECO:0000256" key="1">
    <source>
        <dbReference type="SAM" id="MobiDB-lite"/>
    </source>
</evidence>
<dbReference type="Gene3D" id="3.40.50.300">
    <property type="entry name" value="P-loop containing nucleotide triphosphate hydrolases"/>
    <property type="match status" value="1"/>
</dbReference>
<feature type="compositionally biased region" description="Basic and acidic residues" evidence="1">
    <location>
        <begin position="223"/>
        <end position="233"/>
    </location>
</feature>
<dbReference type="Pfam" id="PF13191">
    <property type="entry name" value="AAA_16"/>
    <property type="match status" value="1"/>
</dbReference>
<feature type="region of interest" description="Disordered" evidence="1">
    <location>
        <begin position="1320"/>
        <end position="1349"/>
    </location>
</feature>
<dbReference type="Proteomes" id="UP001153069">
    <property type="component" value="Unassembled WGS sequence"/>
</dbReference>
<feature type="region of interest" description="Disordered" evidence="1">
    <location>
        <begin position="39"/>
        <end position="125"/>
    </location>
</feature>
<dbReference type="OrthoDB" id="44112at2759"/>
<dbReference type="InterPro" id="IPR027417">
    <property type="entry name" value="P-loop_NTPase"/>
</dbReference>
<keyword evidence="4" id="KW-1185">Reference proteome</keyword>
<sequence length="1349" mass="150317">MDFRLRLPADHVYLNDDETCISSVTGFFYDHSVSEYVPSRDGVTPSSSNNKHNNYYAAAKEREDRQYGRRRSSKHNNNDPMDNSSGNSGPPQRPRRFSDRSGPPQRPRRYSESSRDNNGPPQIPERCLSVCSGMEPSISEQYNYYHDRATTTTTTATMLTNIQGDSGLFTESEYYHDRATTTIIPRGDSGHFTNTTHSKASDATAARRSWTDDVFCHSPPRKPTRENSTSKEESEYEQQQQQQQEPNNVETIPELNIPHLTRLGTGEQPTATANKRLAFAETKMVGREIQSSLLAESLQNHAKRAMMRSHVVQIHGESGTGKTRLAQSIQSTSVFRSLDNPLFVHGKFDMLHRDVPYAGIVAALEVLAERILQLDNEQDSLPLRSQSLANKLVAAIDTEELVLLIKLVPLLGIILGIDPRDHPQTSVGNNDNDMFIDRTKTRFREAIRRFLCVVCQSFSTVVFLLDDLQFADDESLALLQGMLEPQQEYSLLCIVVYRSSELHESLQKTLAHWEHQSATGRIDLTQIPLSHLSKRSVHLYMQDLLDVAPDEAANLDALASICHQRTGGNPFFLNSFLTMLTCYGHLSYDLDQHKWTWDAQQVDIKTQSTTRNAVELQLAQMTTLGSQSSLEILRLAACLGSTCKESVLHALWFQLFGQRYQCDQDTLEQVFKTSLDLLCSEGFWHKHKDLIPVYQWNHDQIRSGAMLLTPEKDRNEFQCQVGEALATHLKSGDLESMIFVVAHLVNPGFDTNDKQRQLQFARLNLLASQHATTIAAFTNAKMFAAKGLSFLPEDKWVQSNDLCHELFTCLIRAERVCGDISSMEKHCQELIEAQTDKPISTRLGATINLCYGGFYSSPALGSRRESLEVGITALEELGCAFPRNQITTGAKTMACMTHLKKVRNKLAKADGDLKLDKMIDPPKNIRETCKLLFALMPLSELCNDARFPLIVGRLVEYTLQYGISIYAPSAFAAAAPMFTGPLNDLKGGALFAKCALKLTEMVKYRPIIPGTRVKSYGQGLVWTTPACEAATQLQLAHECGVRAGDRGCTEQAGCASTLCSFLAGCPLGQMVSNCRTQLQLERARTDFHAHHAEFQLMAFLSFQGKDTDEVVESINSWPIGAPSKDDPTSDKNHLYVFWTKKLLNTYMGDFDLCAETSLAQGESIKKSFPGSPMSMMDPFLRGLSCLVVARRSGKKSMLKEGKSMLAIISDWVNQGNPNVVHYEAIMKAELSAIKKKSRGKVLAKYQNAVDLAKQVGCMHDAALFYECWGLYALECLEAHPEASACIRQSIQLFSSWGANGKVQKMQSQYFDLLGGGNSSPGKASMTASNLNERSGSPTSSMDLSIAHDN</sequence>
<protein>
    <submittedName>
        <fullName evidence="3">Transcriptional regulator</fullName>
    </submittedName>
</protein>
<name>A0A9N8E541_9STRA</name>
<dbReference type="InterPro" id="IPR053159">
    <property type="entry name" value="Hybrid_Histidine_Kinase"/>
</dbReference>
<organism evidence="3 4">
    <name type="scientific">Seminavis robusta</name>
    <dbReference type="NCBI Taxonomy" id="568900"/>
    <lineage>
        <taxon>Eukaryota</taxon>
        <taxon>Sar</taxon>
        <taxon>Stramenopiles</taxon>
        <taxon>Ochrophyta</taxon>
        <taxon>Bacillariophyta</taxon>
        <taxon>Bacillariophyceae</taxon>
        <taxon>Bacillariophycidae</taxon>
        <taxon>Naviculales</taxon>
        <taxon>Naviculaceae</taxon>
        <taxon>Seminavis</taxon>
    </lineage>
</organism>
<proteinExistence type="predicted"/>
<dbReference type="PANTHER" id="PTHR43642:SF1">
    <property type="entry name" value="HYBRID SIGNAL TRANSDUCTION HISTIDINE KINASE G"/>
    <property type="match status" value="1"/>
</dbReference>
<feature type="compositionally biased region" description="Polar residues" evidence="1">
    <location>
        <begin position="1320"/>
        <end position="1342"/>
    </location>
</feature>
<feature type="compositionally biased region" description="Low complexity" evidence="1">
    <location>
        <begin position="46"/>
        <end position="58"/>
    </location>
</feature>
<evidence type="ECO:0000313" key="3">
    <source>
        <dbReference type="EMBL" id="CAB9511924.1"/>
    </source>
</evidence>
<accession>A0A9N8E541</accession>
<reference evidence="3" key="1">
    <citation type="submission" date="2020-06" db="EMBL/GenBank/DDBJ databases">
        <authorList>
            <consortium name="Plant Systems Biology data submission"/>
        </authorList>
    </citation>
    <scope>NUCLEOTIDE SEQUENCE</scope>
    <source>
        <strain evidence="3">D6</strain>
    </source>
</reference>
<feature type="domain" description="Orc1-like AAA ATPase" evidence="2">
    <location>
        <begin position="284"/>
        <end position="492"/>
    </location>
</feature>